<dbReference type="SMART" id="SM00822">
    <property type="entry name" value="PKS_KR"/>
    <property type="match status" value="1"/>
</dbReference>
<dbReference type="OrthoDB" id="20590at2"/>
<gene>
    <name evidence="4" type="ORF">D0Y50_02265</name>
</gene>
<protein>
    <submittedName>
        <fullName evidence="4">SDR family oxidoreductase</fullName>
    </submittedName>
</protein>
<name>A0A346NS57_9ALTE</name>
<dbReference type="PRINTS" id="PR00081">
    <property type="entry name" value="GDHRDH"/>
</dbReference>
<sequence>MRQVAIVTGASRGIGAATAQLLARQQFAVCVNYRSNHEAAHNVVASIRQHGGQAISYQADVTDENQVAALFEETRNTFGEVTHLVNNAGVLQRQTRLENIDSDRFQNILLGNVMGTFLCCRAFIRQAAKGAAIVNVSSAAARTGAPLEYIDYAAAKGAIDSLTKGLSVELAARNIRVNAVRPGFIHTDMHRDGGEPERVSRLAPSIPLKRGGTAEEVAQAIYWLLSQEASYVTGSFIDIAGGR</sequence>
<proteinExistence type="inferred from homology"/>
<evidence type="ECO:0000256" key="1">
    <source>
        <dbReference type="ARBA" id="ARBA00006484"/>
    </source>
</evidence>
<evidence type="ECO:0000313" key="5">
    <source>
        <dbReference type="Proteomes" id="UP000262073"/>
    </source>
</evidence>
<reference evidence="4 5" key="1">
    <citation type="submission" date="2018-08" db="EMBL/GenBank/DDBJ databases">
        <title>Salinimonas sediminis sp. nov., a piezophilic bacterium isolated from a deep-sea sediment sample from the New Britain Trench.</title>
        <authorList>
            <person name="Cao J."/>
        </authorList>
    </citation>
    <scope>NUCLEOTIDE SEQUENCE [LARGE SCALE GENOMIC DNA]</scope>
    <source>
        <strain evidence="4 5">N102</strain>
    </source>
</reference>
<dbReference type="InterPro" id="IPR036291">
    <property type="entry name" value="NAD(P)-bd_dom_sf"/>
</dbReference>
<dbReference type="SUPFAM" id="SSF51735">
    <property type="entry name" value="NAD(P)-binding Rossmann-fold domains"/>
    <property type="match status" value="1"/>
</dbReference>
<dbReference type="KEGG" id="salm:D0Y50_02265"/>
<dbReference type="PANTHER" id="PTHR43639:SF1">
    <property type="entry name" value="SHORT-CHAIN DEHYDROGENASE_REDUCTASE FAMILY PROTEIN"/>
    <property type="match status" value="1"/>
</dbReference>
<comment type="similarity">
    <text evidence="1">Belongs to the short-chain dehydrogenases/reductases (SDR) family.</text>
</comment>
<evidence type="ECO:0000256" key="2">
    <source>
        <dbReference type="ARBA" id="ARBA00023002"/>
    </source>
</evidence>
<feature type="domain" description="Ketoreductase" evidence="3">
    <location>
        <begin position="3"/>
        <end position="174"/>
    </location>
</feature>
<accession>A0A346NS57</accession>
<dbReference type="Gene3D" id="3.40.50.720">
    <property type="entry name" value="NAD(P)-binding Rossmann-like Domain"/>
    <property type="match status" value="1"/>
</dbReference>
<dbReference type="RefSeq" id="WP_108565831.1">
    <property type="nucleotide sequence ID" value="NZ_CP031769.1"/>
</dbReference>
<dbReference type="PRINTS" id="PR00080">
    <property type="entry name" value="SDRFAMILY"/>
</dbReference>
<dbReference type="Proteomes" id="UP000262073">
    <property type="component" value="Chromosome"/>
</dbReference>
<dbReference type="PANTHER" id="PTHR43639">
    <property type="entry name" value="OXIDOREDUCTASE, SHORT-CHAIN DEHYDROGENASE/REDUCTASE FAMILY (AFU_ORTHOLOGUE AFUA_5G02870)"/>
    <property type="match status" value="1"/>
</dbReference>
<keyword evidence="5" id="KW-1185">Reference proteome</keyword>
<dbReference type="InterPro" id="IPR020904">
    <property type="entry name" value="Sc_DH/Rdtase_CS"/>
</dbReference>
<dbReference type="InterPro" id="IPR002347">
    <property type="entry name" value="SDR_fam"/>
</dbReference>
<organism evidence="4 5">
    <name type="scientific">Salinimonas sediminis</name>
    <dbReference type="NCBI Taxonomy" id="2303538"/>
    <lineage>
        <taxon>Bacteria</taxon>
        <taxon>Pseudomonadati</taxon>
        <taxon>Pseudomonadota</taxon>
        <taxon>Gammaproteobacteria</taxon>
        <taxon>Alteromonadales</taxon>
        <taxon>Alteromonadaceae</taxon>
        <taxon>Alteromonas/Salinimonas group</taxon>
        <taxon>Salinimonas</taxon>
    </lineage>
</organism>
<dbReference type="CDD" id="cd05233">
    <property type="entry name" value="SDR_c"/>
    <property type="match status" value="1"/>
</dbReference>
<evidence type="ECO:0000313" key="4">
    <source>
        <dbReference type="EMBL" id="AXR08364.1"/>
    </source>
</evidence>
<keyword evidence="2" id="KW-0560">Oxidoreductase</keyword>
<evidence type="ECO:0000259" key="3">
    <source>
        <dbReference type="SMART" id="SM00822"/>
    </source>
</evidence>
<dbReference type="Pfam" id="PF13561">
    <property type="entry name" value="adh_short_C2"/>
    <property type="match status" value="1"/>
</dbReference>
<dbReference type="EMBL" id="CP031769">
    <property type="protein sequence ID" value="AXR08364.1"/>
    <property type="molecule type" value="Genomic_DNA"/>
</dbReference>
<dbReference type="PROSITE" id="PS00061">
    <property type="entry name" value="ADH_SHORT"/>
    <property type="match status" value="1"/>
</dbReference>
<dbReference type="AlphaFoldDB" id="A0A346NS57"/>
<dbReference type="FunFam" id="3.40.50.720:FF:000084">
    <property type="entry name" value="Short-chain dehydrogenase reductase"/>
    <property type="match status" value="1"/>
</dbReference>
<dbReference type="InterPro" id="IPR057326">
    <property type="entry name" value="KR_dom"/>
</dbReference>
<dbReference type="GO" id="GO:0016491">
    <property type="term" value="F:oxidoreductase activity"/>
    <property type="evidence" value="ECO:0007669"/>
    <property type="project" value="UniProtKB-KW"/>
</dbReference>